<dbReference type="PRINTS" id="PR00326">
    <property type="entry name" value="GTP1OBG"/>
</dbReference>
<evidence type="ECO:0000313" key="3">
    <source>
        <dbReference type="EMBL" id="KDO31743.1"/>
    </source>
</evidence>
<reference evidence="3 4" key="1">
    <citation type="journal article" date="2013" name="PLoS Genet.">
        <title>Distinctive expansion of potential virulence genes in the genome of the oomycete fish pathogen Saprolegnia parasitica.</title>
        <authorList>
            <person name="Jiang R.H."/>
            <person name="de Bruijn I."/>
            <person name="Haas B.J."/>
            <person name="Belmonte R."/>
            <person name="Lobach L."/>
            <person name="Christie J."/>
            <person name="van den Ackerveken G."/>
            <person name="Bottin A."/>
            <person name="Bulone V."/>
            <person name="Diaz-Moreno S.M."/>
            <person name="Dumas B."/>
            <person name="Fan L."/>
            <person name="Gaulin E."/>
            <person name="Govers F."/>
            <person name="Grenville-Briggs L.J."/>
            <person name="Horner N.R."/>
            <person name="Levin J.Z."/>
            <person name="Mammella M."/>
            <person name="Meijer H.J."/>
            <person name="Morris P."/>
            <person name="Nusbaum C."/>
            <person name="Oome S."/>
            <person name="Phillips A.J."/>
            <person name="van Rooyen D."/>
            <person name="Rzeszutek E."/>
            <person name="Saraiva M."/>
            <person name="Secombes C.J."/>
            <person name="Seidl M.F."/>
            <person name="Snel B."/>
            <person name="Stassen J.H."/>
            <person name="Sykes S."/>
            <person name="Tripathy S."/>
            <person name="van den Berg H."/>
            <person name="Vega-Arreguin J.C."/>
            <person name="Wawra S."/>
            <person name="Young S.K."/>
            <person name="Zeng Q."/>
            <person name="Dieguez-Uribeondo J."/>
            <person name="Russ C."/>
            <person name="Tyler B.M."/>
            <person name="van West P."/>
        </authorList>
    </citation>
    <scope>NUCLEOTIDE SEQUENCE [LARGE SCALE GENOMIC DNA]</scope>
    <source>
        <strain evidence="3 4">CBS 223.65</strain>
    </source>
</reference>
<evidence type="ECO:0000259" key="2">
    <source>
        <dbReference type="Pfam" id="PF17835"/>
    </source>
</evidence>
<dbReference type="InterPro" id="IPR006073">
    <property type="entry name" value="GTP-bd"/>
</dbReference>
<dbReference type="Pfam" id="PF01926">
    <property type="entry name" value="MMR_HSR1"/>
    <property type="match status" value="1"/>
</dbReference>
<dbReference type="SUPFAM" id="SSF52540">
    <property type="entry name" value="P-loop containing nucleoside triphosphate hydrolases"/>
    <property type="match status" value="1"/>
</dbReference>
<dbReference type="InterPro" id="IPR041623">
    <property type="entry name" value="NOG1_N"/>
</dbReference>
<keyword evidence="4" id="KW-1185">Reference proteome</keyword>
<dbReference type="VEuPathDB" id="FungiDB:SPRG_03663"/>
<dbReference type="STRING" id="695850.A0A067CMN5"/>
<dbReference type="PANTHER" id="PTHR45759">
    <property type="entry name" value="NUCLEOLAR GTP-BINDING PROTEIN 1"/>
    <property type="match status" value="1"/>
</dbReference>
<sequence length="352" mass="38925">MAKHGTAAAYGALQRLPYVKTAPEILEMRFWRHTIKEKDMADPIRRTKNQTARLINYQLSKLAGVTSHVAKDFPPLKTLHPFEHEVVLLTLGQGTYENQLQQLRRVYADLHNTGKAFEVENKDVLTQVESQDCMARCLDALKEVVHQKAPVLKETAEMAKTLRKLPEIDLDKPIFALVGSPNVGKSSLVKALTTANPEIANYPFTTRGVTIGHIFINGVSYQVADTPGLLFRPDEKRNAIEKLALSILTKTDATVGFVIDPTGASGTSVAEQLALRAELREKLPWKATHTWIDILSKIDVPFDASTLTPEQQSELDSFLRVSTQTNEGLLAVDAAARDMLLLPPEVKAATKA</sequence>
<dbReference type="Pfam" id="PF17835">
    <property type="entry name" value="NOG1_N"/>
    <property type="match status" value="1"/>
</dbReference>
<evidence type="ECO:0000313" key="4">
    <source>
        <dbReference type="Proteomes" id="UP000030745"/>
    </source>
</evidence>
<dbReference type="EMBL" id="KK583197">
    <property type="protein sequence ID" value="KDO31743.1"/>
    <property type="molecule type" value="Genomic_DNA"/>
</dbReference>
<evidence type="ECO:0008006" key="5">
    <source>
        <dbReference type="Google" id="ProtNLM"/>
    </source>
</evidence>
<dbReference type="Proteomes" id="UP000030745">
    <property type="component" value="Unassembled WGS sequence"/>
</dbReference>
<dbReference type="Gene3D" id="1.20.120.1190">
    <property type="match status" value="1"/>
</dbReference>
<dbReference type="InterPro" id="IPR027417">
    <property type="entry name" value="P-loop_NTPase"/>
</dbReference>
<organism evidence="3 4">
    <name type="scientific">Saprolegnia parasitica (strain CBS 223.65)</name>
    <dbReference type="NCBI Taxonomy" id="695850"/>
    <lineage>
        <taxon>Eukaryota</taxon>
        <taxon>Sar</taxon>
        <taxon>Stramenopiles</taxon>
        <taxon>Oomycota</taxon>
        <taxon>Saprolegniomycetes</taxon>
        <taxon>Saprolegniales</taxon>
        <taxon>Saprolegniaceae</taxon>
        <taxon>Saprolegnia</taxon>
    </lineage>
</organism>
<feature type="domain" description="G" evidence="1">
    <location>
        <begin position="176"/>
        <end position="265"/>
    </location>
</feature>
<protein>
    <recommendedName>
        <fullName evidence="5">OBG-type G domain-containing protein</fullName>
    </recommendedName>
</protein>
<dbReference type="KEGG" id="spar:SPRG_03663"/>
<evidence type="ECO:0000259" key="1">
    <source>
        <dbReference type="Pfam" id="PF01926"/>
    </source>
</evidence>
<dbReference type="RefSeq" id="XP_012197624.1">
    <property type="nucleotide sequence ID" value="XM_012342234.1"/>
</dbReference>
<gene>
    <name evidence="3" type="ORF">SPRG_03663</name>
</gene>
<dbReference type="GeneID" id="24126148"/>
<accession>A0A067CMN5</accession>
<feature type="domain" description="NOG1 N-terminal helical" evidence="2">
    <location>
        <begin position="14"/>
        <end position="169"/>
    </location>
</feature>
<dbReference type="OMA" id="YSENFPN"/>
<dbReference type="GO" id="GO:0005525">
    <property type="term" value="F:GTP binding"/>
    <property type="evidence" value="ECO:0007669"/>
    <property type="project" value="InterPro"/>
</dbReference>
<proteinExistence type="predicted"/>
<dbReference type="OrthoDB" id="415015at2759"/>
<dbReference type="Gene3D" id="3.40.50.300">
    <property type="entry name" value="P-loop containing nucleotide triphosphate hydrolases"/>
    <property type="match status" value="1"/>
</dbReference>
<dbReference type="AlphaFoldDB" id="A0A067CMN5"/>
<name>A0A067CMN5_SAPPC</name>